<gene>
    <name evidence="3" type="ORF">ATNIH1004_005880</name>
    <name evidence="4" type="ORF">EYZ11_011131</name>
</gene>
<dbReference type="EMBL" id="SOSA01000656">
    <property type="protein sequence ID" value="THC89430.1"/>
    <property type="molecule type" value="Genomic_DNA"/>
</dbReference>
<comment type="caution">
    <text evidence="4">The sequence shown here is derived from an EMBL/GenBank/DDBJ whole genome shotgun (WGS) entry which is preliminary data.</text>
</comment>
<feature type="chain" id="PRO_5036122065" evidence="2">
    <location>
        <begin position="19"/>
        <end position="275"/>
    </location>
</feature>
<dbReference type="RefSeq" id="XP_033426551.1">
    <property type="nucleotide sequence ID" value="XM_033570519.1"/>
</dbReference>
<feature type="region of interest" description="Disordered" evidence="1">
    <location>
        <begin position="165"/>
        <end position="191"/>
    </location>
</feature>
<evidence type="ECO:0000256" key="1">
    <source>
        <dbReference type="SAM" id="MobiDB-lite"/>
    </source>
</evidence>
<keyword evidence="2" id="KW-0732">Signal</keyword>
<name>A0A4S3J3P0_9EURO</name>
<proteinExistence type="predicted"/>
<evidence type="ECO:0000313" key="4">
    <source>
        <dbReference type="EMBL" id="THC89430.1"/>
    </source>
</evidence>
<dbReference type="Proteomes" id="UP000308092">
    <property type="component" value="Unassembled WGS sequence"/>
</dbReference>
<dbReference type="OrthoDB" id="10650660at2759"/>
<protein>
    <submittedName>
        <fullName evidence="4">Uncharacterized protein</fullName>
    </submittedName>
</protein>
<evidence type="ECO:0000313" key="3">
    <source>
        <dbReference type="EMBL" id="KAA8647190.1"/>
    </source>
</evidence>
<sequence>MHLAWLPFSVYILGLTAAGPLQARQEELKDVKLNDPPATLQDYQHKFDSYVGQLDNNCQGKVVSQRVILAAFGSEETISDYAGLIRTIVGRIPSDCQEKIRHAMTQPTVPDSKLRWFGGSDFCDRGGYEPDCGTKRYCEEERYKNSLEYYASPEQCLAARMLPQDASPNKAGSEPPVSSSTPTKTAHASLKPFYPASDNKFATFNRGSEEVLGTKAYCAENQYPFTEEDGNVYKDEKACLAAREPEKPTPNQSSDSNRIIYPDEWERISSGSNRS</sequence>
<keyword evidence="5" id="KW-1185">Reference proteome</keyword>
<feature type="compositionally biased region" description="Polar residues" evidence="1">
    <location>
        <begin position="176"/>
        <end position="186"/>
    </location>
</feature>
<dbReference type="VEuPathDB" id="FungiDB:EYZ11_011131"/>
<organism evidence="4 5">
    <name type="scientific">Aspergillus tanneri</name>
    <dbReference type="NCBI Taxonomy" id="1220188"/>
    <lineage>
        <taxon>Eukaryota</taxon>
        <taxon>Fungi</taxon>
        <taxon>Dikarya</taxon>
        <taxon>Ascomycota</taxon>
        <taxon>Pezizomycotina</taxon>
        <taxon>Eurotiomycetes</taxon>
        <taxon>Eurotiomycetidae</taxon>
        <taxon>Eurotiales</taxon>
        <taxon>Aspergillaceae</taxon>
        <taxon>Aspergillus</taxon>
        <taxon>Aspergillus subgen. Circumdati</taxon>
    </lineage>
</organism>
<dbReference type="EMBL" id="QUQM01000004">
    <property type="protein sequence ID" value="KAA8647190.1"/>
    <property type="molecule type" value="Genomic_DNA"/>
</dbReference>
<dbReference type="AlphaFoldDB" id="A0A4S3J3P0"/>
<reference evidence="4 5" key="1">
    <citation type="submission" date="2019-03" db="EMBL/GenBank/DDBJ databases">
        <title>The genome sequence of a newly discovered highly antifungal drug resistant Aspergillus species, Aspergillus tanneri NIH 1004.</title>
        <authorList>
            <person name="Mounaud S."/>
            <person name="Singh I."/>
            <person name="Joardar V."/>
            <person name="Pakala S."/>
            <person name="Pakala S."/>
            <person name="Venepally P."/>
            <person name="Hoover J."/>
            <person name="Nierman W."/>
            <person name="Chung J."/>
            <person name="Losada L."/>
        </authorList>
    </citation>
    <scope>NUCLEOTIDE SEQUENCE [LARGE SCALE GENOMIC DNA]</scope>
    <source>
        <strain evidence="4 5">NIH1004</strain>
    </source>
</reference>
<dbReference type="Proteomes" id="UP000324241">
    <property type="component" value="Unassembled WGS sequence"/>
</dbReference>
<evidence type="ECO:0000313" key="6">
    <source>
        <dbReference type="Proteomes" id="UP000324241"/>
    </source>
</evidence>
<reference evidence="3 6" key="2">
    <citation type="submission" date="2019-08" db="EMBL/GenBank/DDBJ databases">
        <title>The genome sequence of a newly discovered highly antifungal drug resistant Aspergillus species, Aspergillus tanneri NIH 1004.</title>
        <authorList>
            <person name="Mounaud S."/>
            <person name="Singh I."/>
            <person name="Joardar V."/>
            <person name="Pakala S."/>
            <person name="Pakala S."/>
            <person name="Venepally P."/>
            <person name="Chung J.K."/>
            <person name="Losada L."/>
            <person name="Nierman W.C."/>
        </authorList>
    </citation>
    <scope>NUCLEOTIDE SEQUENCE [LARGE SCALE GENOMIC DNA]</scope>
    <source>
        <strain evidence="3 6">NIH1004</strain>
    </source>
</reference>
<dbReference type="GeneID" id="54328582"/>
<accession>A0A4S3J3P0</accession>
<evidence type="ECO:0000256" key="2">
    <source>
        <dbReference type="SAM" id="SignalP"/>
    </source>
</evidence>
<feature type="region of interest" description="Disordered" evidence="1">
    <location>
        <begin position="236"/>
        <end position="275"/>
    </location>
</feature>
<evidence type="ECO:0000313" key="5">
    <source>
        <dbReference type="Proteomes" id="UP000308092"/>
    </source>
</evidence>
<feature type="signal peptide" evidence="2">
    <location>
        <begin position="1"/>
        <end position="18"/>
    </location>
</feature>
<feature type="compositionally biased region" description="Basic and acidic residues" evidence="1">
    <location>
        <begin position="236"/>
        <end position="247"/>
    </location>
</feature>